<evidence type="ECO:0000256" key="4">
    <source>
        <dbReference type="ARBA" id="ARBA00012266"/>
    </source>
</evidence>
<evidence type="ECO:0000256" key="10">
    <source>
        <dbReference type="ARBA" id="ARBA00023239"/>
    </source>
</evidence>
<evidence type="ECO:0000256" key="1">
    <source>
        <dbReference type="ARBA" id="ARBA00001946"/>
    </source>
</evidence>
<organism evidence="13">
    <name type="scientific">freshwater metagenome</name>
    <dbReference type="NCBI Taxonomy" id="449393"/>
    <lineage>
        <taxon>unclassified sequences</taxon>
        <taxon>metagenomes</taxon>
        <taxon>ecological metagenomes</taxon>
    </lineage>
</organism>
<dbReference type="InterPro" id="IPR015890">
    <property type="entry name" value="Chorismate_C"/>
</dbReference>
<dbReference type="EC" id="4.1.3.27" evidence="4"/>
<dbReference type="Gene3D" id="3.60.120.10">
    <property type="entry name" value="Anthranilate synthase"/>
    <property type="match status" value="1"/>
</dbReference>
<comment type="cofactor">
    <cofactor evidence="1">
        <name>Mg(2+)</name>
        <dbReference type="ChEBI" id="CHEBI:18420"/>
    </cofactor>
</comment>
<dbReference type="SUPFAM" id="SSF56322">
    <property type="entry name" value="ADC synthase"/>
    <property type="match status" value="1"/>
</dbReference>
<dbReference type="PANTHER" id="PTHR11236:SF46">
    <property type="entry name" value="ANTHRANILATE SYNTHASE COMPONENT 1"/>
    <property type="match status" value="1"/>
</dbReference>
<evidence type="ECO:0000256" key="5">
    <source>
        <dbReference type="ARBA" id="ARBA00022605"/>
    </source>
</evidence>
<dbReference type="NCBIfam" id="TIGR00564">
    <property type="entry name" value="trpE_most"/>
    <property type="match status" value="1"/>
</dbReference>
<dbReference type="InterPro" id="IPR005801">
    <property type="entry name" value="ADC_synthase"/>
</dbReference>
<evidence type="ECO:0000256" key="3">
    <source>
        <dbReference type="ARBA" id="ARBA00009562"/>
    </source>
</evidence>
<dbReference type="Pfam" id="PF04715">
    <property type="entry name" value="Anth_synt_I_N"/>
    <property type="match status" value="1"/>
</dbReference>
<keyword evidence="5" id="KW-0028">Amino-acid biosynthesis</keyword>
<accession>A0A6J6KKJ7</accession>
<feature type="domain" description="Chorismate-utilising enzyme C-terminal" evidence="11">
    <location>
        <begin position="241"/>
        <end position="495"/>
    </location>
</feature>
<keyword evidence="9" id="KW-0057">Aromatic amino acid biosynthesis</keyword>
<dbReference type="GO" id="GO:0000162">
    <property type="term" value="P:L-tryptophan biosynthetic process"/>
    <property type="evidence" value="ECO:0007669"/>
    <property type="project" value="UniProtKB-UniPathway"/>
</dbReference>
<evidence type="ECO:0000259" key="12">
    <source>
        <dbReference type="Pfam" id="PF04715"/>
    </source>
</evidence>
<evidence type="ECO:0000256" key="6">
    <source>
        <dbReference type="ARBA" id="ARBA00022723"/>
    </source>
</evidence>
<dbReference type="PRINTS" id="PR00095">
    <property type="entry name" value="ANTSNTHASEI"/>
</dbReference>
<keyword evidence="8" id="KW-0460">Magnesium</keyword>
<evidence type="ECO:0000313" key="13">
    <source>
        <dbReference type="EMBL" id="CAB4648645.1"/>
    </source>
</evidence>
<dbReference type="InterPro" id="IPR019999">
    <property type="entry name" value="Anth_synth_I-like"/>
</dbReference>
<evidence type="ECO:0000256" key="2">
    <source>
        <dbReference type="ARBA" id="ARBA00004873"/>
    </source>
</evidence>
<dbReference type="GO" id="GO:0046872">
    <property type="term" value="F:metal ion binding"/>
    <property type="evidence" value="ECO:0007669"/>
    <property type="project" value="UniProtKB-KW"/>
</dbReference>
<keyword evidence="10" id="KW-0456">Lyase</keyword>
<evidence type="ECO:0000259" key="11">
    <source>
        <dbReference type="Pfam" id="PF00425"/>
    </source>
</evidence>
<sequence>MPYWQPHVFSSIYSDGDAMKLEEFRTYAKDYNVIPVFRTLLADSETPLGVYRKLAKNLPGTFLLESAEHGGVWSRYSFIGVHSQATLTELDGKAIWTGTAPAGAPTGIPPLDALRISAQHLRSPKIPGLPPLTGGLVGYMGYECVRSLEKLPEHSVKDLPLPDLTFMLTSDLAVLDHSEGTITLIANAINWDGSDSRVDEAFDAAQQRLDRMQEDLLSPLPGHIAQLDKRTTPEYQRNLSEDSYIAGVLQAKKEIVSGEAFQIVLSQRFSMDCSADALDVYRMLRLHNPSPYMFMLRLNDGIDVVGSSPEALVKVTDREVLIHPIAGTRKRSDSPEEDQRLGQELLADPKERAEHLMLVDLGRNDLGRVCAPGTVEVVEFMHIERYSHVMHIVSTVTGTLASTSTPVDALFSVFPAGTLSGAPKPRAMEIIETLEPTRRGIYGGAVGYIDFTGNIDTCIAIRTAVLFEKRAHVQAGAGIVADSDPASENQECINKAAAVLGAISAANSLRTL</sequence>
<dbReference type="GO" id="GO:0004049">
    <property type="term" value="F:anthranilate synthase activity"/>
    <property type="evidence" value="ECO:0007669"/>
    <property type="project" value="UniProtKB-EC"/>
</dbReference>
<protein>
    <recommendedName>
        <fullName evidence="4">anthranilate synthase</fullName>
        <ecNumber evidence="4">4.1.3.27</ecNumber>
    </recommendedName>
</protein>
<name>A0A6J6KKJ7_9ZZZZ</name>
<keyword evidence="7" id="KW-0822">Tryptophan biosynthesis</keyword>
<reference evidence="13" key="1">
    <citation type="submission" date="2020-05" db="EMBL/GenBank/DDBJ databases">
        <authorList>
            <person name="Chiriac C."/>
            <person name="Salcher M."/>
            <person name="Ghai R."/>
            <person name="Kavagutti S V."/>
        </authorList>
    </citation>
    <scope>NUCLEOTIDE SEQUENCE</scope>
</reference>
<feature type="domain" description="Anthranilate synthase component I N-terminal" evidence="12">
    <location>
        <begin position="43"/>
        <end position="184"/>
    </location>
</feature>
<dbReference type="Pfam" id="PF00425">
    <property type="entry name" value="Chorismate_bind"/>
    <property type="match status" value="1"/>
</dbReference>
<dbReference type="AlphaFoldDB" id="A0A6J6KKJ7"/>
<gene>
    <name evidence="13" type="ORF">UFOPK2254_00008</name>
</gene>
<dbReference type="InterPro" id="IPR006805">
    <property type="entry name" value="Anth_synth_I_N"/>
</dbReference>
<dbReference type="InterPro" id="IPR005256">
    <property type="entry name" value="Anth_synth_I_PabB"/>
</dbReference>
<proteinExistence type="inferred from homology"/>
<evidence type="ECO:0000256" key="7">
    <source>
        <dbReference type="ARBA" id="ARBA00022822"/>
    </source>
</evidence>
<dbReference type="NCBIfam" id="NF010086">
    <property type="entry name" value="PRK13571.1"/>
    <property type="match status" value="1"/>
</dbReference>
<comment type="pathway">
    <text evidence="2">Amino-acid biosynthesis; L-tryptophan biosynthesis; L-tryptophan from chorismate: step 1/5.</text>
</comment>
<comment type="similarity">
    <text evidence="3">Belongs to the anthranilate synthase component I family.</text>
</comment>
<dbReference type="PANTHER" id="PTHR11236">
    <property type="entry name" value="AMINOBENZOATE/ANTHRANILATE SYNTHASE"/>
    <property type="match status" value="1"/>
</dbReference>
<evidence type="ECO:0000256" key="9">
    <source>
        <dbReference type="ARBA" id="ARBA00023141"/>
    </source>
</evidence>
<evidence type="ECO:0000256" key="8">
    <source>
        <dbReference type="ARBA" id="ARBA00022842"/>
    </source>
</evidence>
<dbReference type="UniPathway" id="UPA00035">
    <property type="reaction ID" value="UER00040"/>
</dbReference>
<dbReference type="EMBL" id="CAEZWO010000001">
    <property type="protein sequence ID" value="CAB4648645.1"/>
    <property type="molecule type" value="Genomic_DNA"/>
</dbReference>
<keyword evidence="6" id="KW-0479">Metal-binding</keyword>